<organism evidence="2 3">
    <name type="scientific">Candidatus Bacteroides pullicola</name>
    <dbReference type="NCBI Taxonomy" id="2838475"/>
    <lineage>
        <taxon>Bacteria</taxon>
        <taxon>Pseudomonadati</taxon>
        <taxon>Bacteroidota</taxon>
        <taxon>Bacteroidia</taxon>
        <taxon>Bacteroidales</taxon>
        <taxon>Bacteroidaceae</taxon>
        <taxon>Bacteroides</taxon>
    </lineage>
</organism>
<sequence length="106" mass="12055">MKNIPEQKIDPEKERIGMTGLAMPDGRRSPDPIIGGKSLYRRIFIRLCTPQETLTCSPIQDGEDFARRASIIENWFNSVIRKGNYLLTFQAVQLTDEEADRLEGSV</sequence>
<dbReference type="AlphaFoldDB" id="A0A9D1ZK43"/>
<evidence type="ECO:0000313" key="2">
    <source>
        <dbReference type="EMBL" id="HIY89443.1"/>
    </source>
</evidence>
<accession>A0A9D1ZK43</accession>
<protein>
    <submittedName>
        <fullName evidence="2">Uncharacterized protein</fullName>
    </submittedName>
</protein>
<feature type="compositionally biased region" description="Basic and acidic residues" evidence="1">
    <location>
        <begin position="1"/>
        <end position="16"/>
    </location>
</feature>
<dbReference type="EMBL" id="DXCV01000088">
    <property type="protein sequence ID" value="HIY89443.1"/>
    <property type="molecule type" value="Genomic_DNA"/>
</dbReference>
<comment type="caution">
    <text evidence="2">The sequence shown here is derived from an EMBL/GenBank/DDBJ whole genome shotgun (WGS) entry which is preliminary data.</text>
</comment>
<evidence type="ECO:0000256" key="1">
    <source>
        <dbReference type="SAM" id="MobiDB-lite"/>
    </source>
</evidence>
<proteinExistence type="predicted"/>
<dbReference type="Proteomes" id="UP000886851">
    <property type="component" value="Unassembled WGS sequence"/>
</dbReference>
<gene>
    <name evidence="2" type="ORF">H9824_12195</name>
</gene>
<reference evidence="2" key="1">
    <citation type="journal article" date="2021" name="PeerJ">
        <title>Extensive microbial diversity within the chicken gut microbiome revealed by metagenomics and culture.</title>
        <authorList>
            <person name="Gilroy R."/>
            <person name="Ravi A."/>
            <person name="Getino M."/>
            <person name="Pursley I."/>
            <person name="Horton D.L."/>
            <person name="Alikhan N.F."/>
            <person name="Baker D."/>
            <person name="Gharbi K."/>
            <person name="Hall N."/>
            <person name="Watson M."/>
            <person name="Adriaenssens E.M."/>
            <person name="Foster-Nyarko E."/>
            <person name="Jarju S."/>
            <person name="Secka A."/>
            <person name="Antonio M."/>
            <person name="Oren A."/>
            <person name="Chaudhuri R.R."/>
            <person name="La Ragione R."/>
            <person name="Hildebrand F."/>
            <person name="Pallen M.J."/>
        </authorList>
    </citation>
    <scope>NUCLEOTIDE SEQUENCE</scope>
    <source>
        <strain evidence="2">Gambia2-208</strain>
    </source>
</reference>
<feature type="region of interest" description="Disordered" evidence="1">
    <location>
        <begin position="1"/>
        <end position="30"/>
    </location>
</feature>
<name>A0A9D1ZK43_9BACE</name>
<evidence type="ECO:0000313" key="3">
    <source>
        <dbReference type="Proteomes" id="UP000886851"/>
    </source>
</evidence>
<reference evidence="2" key="2">
    <citation type="submission" date="2021-04" db="EMBL/GenBank/DDBJ databases">
        <authorList>
            <person name="Gilroy R."/>
        </authorList>
    </citation>
    <scope>NUCLEOTIDE SEQUENCE</scope>
    <source>
        <strain evidence="2">Gambia2-208</strain>
    </source>
</reference>